<comment type="caution">
    <text evidence="2">The sequence shown here is derived from an EMBL/GenBank/DDBJ whole genome shotgun (WGS) entry which is preliminary data.</text>
</comment>
<feature type="non-terminal residue" evidence="2">
    <location>
        <position position="59"/>
    </location>
</feature>
<reference evidence="2 3" key="1">
    <citation type="journal article" date="2021" name="Nat. Plants">
        <title>The Taxus genome provides insights into paclitaxel biosynthesis.</title>
        <authorList>
            <person name="Xiong X."/>
            <person name="Gou J."/>
            <person name="Liao Q."/>
            <person name="Li Y."/>
            <person name="Zhou Q."/>
            <person name="Bi G."/>
            <person name="Li C."/>
            <person name="Du R."/>
            <person name="Wang X."/>
            <person name="Sun T."/>
            <person name="Guo L."/>
            <person name="Liang H."/>
            <person name="Lu P."/>
            <person name="Wu Y."/>
            <person name="Zhang Z."/>
            <person name="Ro D.K."/>
            <person name="Shang Y."/>
            <person name="Huang S."/>
            <person name="Yan J."/>
        </authorList>
    </citation>
    <scope>NUCLEOTIDE SEQUENCE [LARGE SCALE GENOMIC DNA]</scope>
    <source>
        <strain evidence="2">Ta-2019</strain>
    </source>
</reference>
<proteinExistence type="predicted"/>
<accession>A0AA38CN49</accession>
<evidence type="ECO:0000313" key="3">
    <source>
        <dbReference type="Proteomes" id="UP000824469"/>
    </source>
</evidence>
<dbReference type="Proteomes" id="UP000824469">
    <property type="component" value="Unassembled WGS sequence"/>
</dbReference>
<evidence type="ECO:0000256" key="1">
    <source>
        <dbReference type="SAM" id="MobiDB-lite"/>
    </source>
</evidence>
<organism evidence="2 3">
    <name type="scientific">Taxus chinensis</name>
    <name type="common">Chinese yew</name>
    <name type="synonym">Taxus wallichiana var. chinensis</name>
    <dbReference type="NCBI Taxonomy" id="29808"/>
    <lineage>
        <taxon>Eukaryota</taxon>
        <taxon>Viridiplantae</taxon>
        <taxon>Streptophyta</taxon>
        <taxon>Embryophyta</taxon>
        <taxon>Tracheophyta</taxon>
        <taxon>Spermatophyta</taxon>
        <taxon>Pinopsida</taxon>
        <taxon>Pinidae</taxon>
        <taxon>Conifers II</taxon>
        <taxon>Cupressales</taxon>
        <taxon>Taxaceae</taxon>
        <taxon>Taxus</taxon>
    </lineage>
</organism>
<dbReference type="AlphaFoldDB" id="A0AA38CN49"/>
<evidence type="ECO:0000313" key="2">
    <source>
        <dbReference type="EMBL" id="KAH9302716.1"/>
    </source>
</evidence>
<gene>
    <name evidence="2" type="ORF">KI387_014299</name>
</gene>
<protein>
    <submittedName>
        <fullName evidence="2">Uncharacterized protein</fullName>
    </submittedName>
</protein>
<dbReference type="EMBL" id="JAHRHJ020000009">
    <property type="protein sequence ID" value="KAH9302716.1"/>
    <property type="molecule type" value="Genomic_DNA"/>
</dbReference>
<name>A0AA38CN49_TAXCH</name>
<sequence length="59" mass="6452">MQKNSEDVESPIACHEFSSQNLTNEDESVEKHALPCQAVKKNSVYISKLAYGGLVPDTA</sequence>
<feature type="region of interest" description="Disordered" evidence="1">
    <location>
        <begin position="1"/>
        <end position="28"/>
    </location>
</feature>
<keyword evidence="3" id="KW-1185">Reference proteome</keyword>